<evidence type="ECO:0000313" key="2">
    <source>
        <dbReference type="Proteomes" id="UP000217258"/>
    </source>
</evidence>
<accession>A0ABN5C177</accession>
<proteinExistence type="predicted"/>
<organism evidence="1 2">
    <name type="scientific">Pseudoalteromonas issachenkonii</name>
    <dbReference type="NCBI Taxonomy" id="152297"/>
    <lineage>
        <taxon>Bacteria</taxon>
        <taxon>Pseudomonadati</taxon>
        <taxon>Pseudomonadota</taxon>
        <taxon>Gammaproteobacteria</taxon>
        <taxon>Alteromonadales</taxon>
        <taxon>Pseudoalteromonadaceae</taxon>
        <taxon>Pseudoalteromonas</taxon>
    </lineage>
</organism>
<sequence length="52" mass="5932">MDSSHGIPILLLKPARGGLPNRKSGAYGARILRFFYLNAKKWMIMRFLLLAQ</sequence>
<gene>
    <name evidence="1" type="ORF">PISS_a1639</name>
</gene>
<dbReference type="Proteomes" id="UP000217258">
    <property type="component" value="Chromosome I"/>
</dbReference>
<evidence type="ECO:0000313" key="1">
    <source>
        <dbReference type="EMBL" id="ATC90544.1"/>
    </source>
</evidence>
<dbReference type="EMBL" id="CP011030">
    <property type="protein sequence ID" value="ATC90544.1"/>
    <property type="molecule type" value="Genomic_DNA"/>
</dbReference>
<protein>
    <submittedName>
        <fullName evidence="1">Uncharacterized protein</fullName>
    </submittedName>
</protein>
<reference evidence="1 2" key="1">
    <citation type="submission" date="2015-06" db="EMBL/GenBank/DDBJ databases">
        <authorList>
            <person name="Xie B.-B."/>
            <person name="Rong J.-C."/>
            <person name="Qin Q.-L."/>
            <person name="Zhang Y.-Z."/>
        </authorList>
    </citation>
    <scope>NUCLEOTIDE SEQUENCE [LARGE SCALE GENOMIC DNA]</scope>
    <source>
        <strain evidence="1 2">KMM 3549</strain>
    </source>
</reference>
<name>A0ABN5C177_9GAMM</name>
<keyword evidence="2" id="KW-1185">Reference proteome</keyword>